<name>A0A0A7DVU0_GRANI</name>
<sequence length="98" mass="11539">LKRTIAMTYGSLTQVLRVKYRDEWGAGPPAWEDSLNREPATKVFFHHHANLYGWRNGFSDEVRKIMQLTQDRHINHYGFSDIAYHFYIAGDGYVYEGR</sequence>
<dbReference type="SUPFAM" id="SSF55846">
    <property type="entry name" value="N-acetylmuramoyl-L-alanine amidase-like"/>
    <property type="match status" value="1"/>
</dbReference>
<evidence type="ECO:0000313" key="3">
    <source>
        <dbReference type="EMBL" id="AIY24630.1"/>
    </source>
</evidence>
<evidence type="ECO:0000256" key="1">
    <source>
        <dbReference type="ARBA" id="ARBA00022588"/>
    </source>
</evidence>
<dbReference type="AlphaFoldDB" id="A0A0A7DVU0"/>
<dbReference type="InterPro" id="IPR036505">
    <property type="entry name" value="Amidase/PGRP_sf"/>
</dbReference>
<dbReference type="Gene3D" id="3.40.80.10">
    <property type="entry name" value="Peptidoglycan recognition protein-like"/>
    <property type="match status" value="1"/>
</dbReference>
<feature type="non-terminal residue" evidence="3">
    <location>
        <position position="98"/>
    </location>
</feature>
<keyword evidence="1" id="KW-0399">Innate immunity</keyword>
<accession>A0A0A7DVU0</accession>
<feature type="non-terminal residue" evidence="3">
    <location>
        <position position="1"/>
    </location>
</feature>
<dbReference type="GO" id="GO:0008745">
    <property type="term" value="F:N-acetylmuramoyl-L-alanine amidase activity"/>
    <property type="evidence" value="ECO:0007669"/>
    <property type="project" value="InterPro"/>
</dbReference>
<keyword evidence="2" id="KW-0391">Immunity</keyword>
<dbReference type="GO" id="GO:0009253">
    <property type="term" value="P:peptidoglycan catabolic process"/>
    <property type="evidence" value="ECO:0007669"/>
    <property type="project" value="InterPro"/>
</dbReference>
<dbReference type="PANTHER" id="PTHR11022:SF41">
    <property type="entry name" value="PEPTIDOGLYCAN-RECOGNITION PROTEIN LC-RELATED"/>
    <property type="match status" value="1"/>
</dbReference>
<protein>
    <submittedName>
        <fullName evidence="3">Peptidoglycan recognition protein SB1</fullName>
    </submittedName>
</protein>
<dbReference type="EMBL" id="KF986380">
    <property type="protein sequence ID" value="AIY24630.1"/>
    <property type="molecule type" value="mRNA"/>
</dbReference>
<reference evidence="3" key="1">
    <citation type="submission" date="2013-12" db="EMBL/GenBank/DDBJ databases">
        <title>Differential expression of immune response transcripts in Graminella nigrifrons against Maize fine streak virus challenge.</title>
        <authorList>
            <person name="Chen Y."/>
            <person name="Michel A.P."/>
            <person name="Redinbaugh M.G."/>
        </authorList>
    </citation>
    <scope>NUCLEOTIDE SEQUENCE</scope>
</reference>
<organism evidence="3">
    <name type="scientific">Graminella nigrifrons</name>
    <name type="common">Blackfaced leafhopper</name>
    <dbReference type="NCBI Taxonomy" id="30127"/>
    <lineage>
        <taxon>Eukaryota</taxon>
        <taxon>Metazoa</taxon>
        <taxon>Ecdysozoa</taxon>
        <taxon>Arthropoda</taxon>
        <taxon>Hexapoda</taxon>
        <taxon>Insecta</taxon>
        <taxon>Pterygota</taxon>
        <taxon>Neoptera</taxon>
        <taxon>Paraneoptera</taxon>
        <taxon>Hemiptera</taxon>
        <taxon>Auchenorrhyncha</taxon>
        <taxon>Membracoidea</taxon>
        <taxon>Cicadellidae</taxon>
        <taxon>Deltocephalinae</taxon>
        <taxon>Deltocephalini</taxon>
        <taxon>Graminella</taxon>
    </lineage>
</organism>
<proteinExistence type="evidence at transcript level"/>
<dbReference type="InterPro" id="IPR015510">
    <property type="entry name" value="PGRP"/>
</dbReference>
<dbReference type="GO" id="GO:0045087">
    <property type="term" value="P:innate immune response"/>
    <property type="evidence" value="ECO:0007669"/>
    <property type="project" value="UniProtKB-KW"/>
</dbReference>
<evidence type="ECO:0000256" key="2">
    <source>
        <dbReference type="ARBA" id="ARBA00022859"/>
    </source>
</evidence>
<dbReference type="PANTHER" id="PTHR11022">
    <property type="entry name" value="PEPTIDOGLYCAN RECOGNITION PROTEIN"/>
    <property type="match status" value="1"/>
</dbReference>